<proteinExistence type="predicted"/>
<organism evidence="2 3">
    <name type="scientific">Stylosanthes scabra</name>
    <dbReference type="NCBI Taxonomy" id="79078"/>
    <lineage>
        <taxon>Eukaryota</taxon>
        <taxon>Viridiplantae</taxon>
        <taxon>Streptophyta</taxon>
        <taxon>Embryophyta</taxon>
        <taxon>Tracheophyta</taxon>
        <taxon>Spermatophyta</taxon>
        <taxon>Magnoliopsida</taxon>
        <taxon>eudicotyledons</taxon>
        <taxon>Gunneridae</taxon>
        <taxon>Pentapetalae</taxon>
        <taxon>rosids</taxon>
        <taxon>fabids</taxon>
        <taxon>Fabales</taxon>
        <taxon>Fabaceae</taxon>
        <taxon>Papilionoideae</taxon>
        <taxon>50 kb inversion clade</taxon>
        <taxon>dalbergioids sensu lato</taxon>
        <taxon>Dalbergieae</taxon>
        <taxon>Pterocarpus clade</taxon>
        <taxon>Stylosanthes</taxon>
    </lineage>
</organism>
<reference evidence="2 3" key="1">
    <citation type="journal article" date="2023" name="Plants (Basel)">
        <title>Bridging the Gap: Combining Genomics and Transcriptomics Approaches to Understand Stylosanthes scabra, an Orphan Legume from the Brazilian Caatinga.</title>
        <authorList>
            <person name="Ferreira-Neto J.R.C."/>
            <person name="da Silva M.D."/>
            <person name="Binneck E."/>
            <person name="de Melo N.F."/>
            <person name="da Silva R.H."/>
            <person name="de Melo A.L.T.M."/>
            <person name="Pandolfi V."/>
            <person name="Bustamante F.O."/>
            <person name="Brasileiro-Vidal A.C."/>
            <person name="Benko-Iseppon A.M."/>
        </authorList>
    </citation>
    <scope>NUCLEOTIDE SEQUENCE [LARGE SCALE GENOMIC DNA]</scope>
    <source>
        <tissue evidence="2">Leaves</tissue>
    </source>
</reference>
<keyword evidence="3" id="KW-1185">Reference proteome</keyword>
<comment type="caution">
    <text evidence="2">The sequence shown here is derived from an EMBL/GenBank/DDBJ whole genome shotgun (WGS) entry which is preliminary data.</text>
</comment>
<evidence type="ECO:0000313" key="2">
    <source>
        <dbReference type="EMBL" id="MED6142841.1"/>
    </source>
</evidence>
<sequence length="81" mass="9560">MEKKVVTIGGRYYCRQTREKQNKNHRNDGERREAEKELSRVAEVALPLSSFGNTVGANLDYKRSFNSIEERRVYDFKYGRL</sequence>
<name>A0ABU6T3J4_9FABA</name>
<protein>
    <submittedName>
        <fullName evidence="2">Uncharacterized protein</fullName>
    </submittedName>
</protein>
<evidence type="ECO:0000313" key="3">
    <source>
        <dbReference type="Proteomes" id="UP001341840"/>
    </source>
</evidence>
<dbReference type="EMBL" id="JASCZI010090623">
    <property type="protein sequence ID" value="MED6142841.1"/>
    <property type="molecule type" value="Genomic_DNA"/>
</dbReference>
<dbReference type="Proteomes" id="UP001341840">
    <property type="component" value="Unassembled WGS sequence"/>
</dbReference>
<accession>A0ABU6T3J4</accession>
<evidence type="ECO:0000256" key="1">
    <source>
        <dbReference type="SAM" id="MobiDB-lite"/>
    </source>
</evidence>
<gene>
    <name evidence="2" type="ORF">PIB30_001040</name>
</gene>
<feature type="region of interest" description="Disordered" evidence="1">
    <location>
        <begin position="16"/>
        <end position="35"/>
    </location>
</feature>